<comment type="subcellular location">
    <subcellularLocation>
        <location evidence="1">Nucleus</location>
        <location evidence="1">Nucleolus</location>
    </subcellularLocation>
</comment>
<sequence>MDDTEGTPSFLVQRRSKKNRQTKTQLVFDEQARKDYLKGFHKRKQERRERAQKELEDEIKSDLKTLRQKRREDMKKRHEALGLLDTVENNTKKRVIELKNHTIEIAEIDDQLISNSGLTMGHNQINNNELDEENDDDTNKSNMKLSSKKTTKMKMPLSKKMSKLQNMKATPSKKKGHQTNKEKPSKPRKPRRTSNKLGKKGGIQTPSKTKRTRK</sequence>
<evidence type="ECO:0000313" key="9">
    <source>
        <dbReference type="EMBL" id="CAF3505993.1"/>
    </source>
</evidence>
<evidence type="ECO:0000256" key="2">
    <source>
        <dbReference type="ARBA" id="ARBA00007175"/>
    </source>
</evidence>
<evidence type="ECO:0000313" key="8">
    <source>
        <dbReference type="EMBL" id="CAF0731773.1"/>
    </source>
</evidence>
<evidence type="ECO:0000256" key="7">
    <source>
        <dbReference type="SAM" id="MobiDB-lite"/>
    </source>
</evidence>
<dbReference type="Proteomes" id="UP000663891">
    <property type="component" value="Unassembled WGS sequence"/>
</dbReference>
<gene>
    <name evidence="9" type="ORF">OKA104_LOCUS1768</name>
    <name evidence="8" type="ORF">VCS650_LOCUS31</name>
</gene>
<evidence type="ECO:0000256" key="1">
    <source>
        <dbReference type="ARBA" id="ARBA00004604"/>
    </source>
</evidence>
<dbReference type="GO" id="GO:0019843">
    <property type="term" value="F:rRNA binding"/>
    <property type="evidence" value="ECO:0007669"/>
    <property type="project" value="TreeGrafter"/>
</dbReference>
<proteinExistence type="inferred from homology"/>
<keyword evidence="5" id="KW-0539">Nucleus</keyword>
<keyword evidence="4 6" id="KW-0175">Coiled coil</keyword>
<dbReference type="PANTHER" id="PTHR14577:SF0">
    <property type="entry name" value="NUCLEOLAR PROTEIN 12"/>
    <property type="match status" value="1"/>
</dbReference>
<feature type="compositionally biased region" description="Basic residues" evidence="7">
    <location>
        <begin position="186"/>
        <end position="199"/>
    </location>
</feature>
<dbReference type="GO" id="GO:0005730">
    <property type="term" value="C:nucleolus"/>
    <property type="evidence" value="ECO:0007669"/>
    <property type="project" value="UniProtKB-SubCell"/>
</dbReference>
<feature type="region of interest" description="Disordered" evidence="7">
    <location>
        <begin position="1"/>
        <end position="23"/>
    </location>
</feature>
<dbReference type="AlphaFoldDB" id="A0A813MZ39"/>
<evidence type="ECO:0000256" key="5">
    <source>
        <dbReference type="ARBA" id="ARBA00023242"/>
    </source>
</evidence>
<dbReference type="InterPro" id="IPR019186">
    <property type="entry name" value="Nucleolar_protein_12"/>
</dbReference>
<comment type="caution">
    <text evidence="8">The sequence shown here is derived from an EMBL/GenBank/DDBJ whole genome shotgun (WGS) entry which is preliminary data.</text>
</comment>
<dbReference type="OrthoDB" id="551633at2759"/>
<name>A0A813MZ39_9BILA</name>
<dbReference type="EMBL" id="CAJNON010000001">
    <property type="protein sequence ID" value="CAF0731773.1"/>
    <property type="molecule type" value="Genomic_DNA"/>
</dbReference>
<dbReference type="Pfam" id="PF09805">
    <property type="entry name" value="Nop25"/>
    <property type="match status" value="1"/>
</dbReference>
<organism evidence="8 10">
    <name type="scientific">Adineta steineri</name>
    <dbReference type="NCBI Taxonomy" id="433720"/>
    <lineage>
        <taxon>Eukaryota</taxon>
        <taxon>Metazoa</taxon>
        <taxon>Spiralia</taxon>
        <taxon>Gnathifera</taxon>
        <taxon>Rotifera</taxon>
        <taxon>Eurotatoria</taxon>
        <taxon>Bdelloidea</taxon>
        <taxon>Adinetida</taxon>
        <taxon>Adinetidae</taxon>
        <taxon>Adineta</taxon>
    </lineage>
</organism>
<feature type="region of interest" description="Disordered" evidence="7">
    <location>
        <begin position="119"/>
        <end position="214"/>
    </location>
</feature>
<comment type="similarity">
    <text evidence="2">Belongs to the RRP17 family.</text>
</comment>
<protein>
    <recommendedName>
        <fullName evidence="3">Nucleolar protein 12</fullName>
    </recommendedName>
</protein>
<reference evidence="8" key="1">
    <citation type="submission" date="2021-02" db="EMBL/GenBank/DDBJ databases">
        <authorList>
            <person name="Nowell W R."/>
        </authorList>
    </citation>
    <scope>NUCLEOTIDE SEQUENCE</scope>
</reference>
<evidence type="ECO:0000313" key="10">
    <source>
        <dbReference type="Proteomes" id="UP000663891"/>
    </source>
</evidence>
<feature type="coiled-coil region" evidence="6">
    <location>
        <begin position="41"/>
        <end position="72"/>
    </location>
</feature>
<evidence type="ECO:0000256" key="4">
    <source>
        <dbReference type="ARBA" id="ARBA00023054"/>
    </source>
</evidence>
<dbReference type="EMBL" id="CAJOAY010000045">
    <property type="protein sequence ID" value="CAF3505993.1"/>
    <property type="molecule type" value="Genomic_DNA"/>
</dbReference>
<evidence type="ECO:0000256" key="3">
    <source>
        <dbReference type="ARBA" id="ARBA00015520"/>
    </source>
</evidence>
<accession>A0A813MZ39</accession>
<evidence type="ECO:0000256" key="6">
    <source>
        <dbReference type="SAM" id="Coils"/>
    </source>
</evidence>
<dbReference type="Proteomes" id="UP000663881">
    <property type="component" value="Unassembled WGS sequence"/>
</dbReference>
<dbReference type="PANTHER" id="PTHR14577">
    <property type="entry name" value="NUCLEOLAR PROTEIN 12"/>
    <property type="match status" value="1"/>
</dbReference>